<dbReference type="SMART" id="SM00530">
    <property type="entry name" value="HTH_XRE"/>
    <property type="match status" value="1"/>
</dbReference>
<comment type="caution">
    <text evidence="3">The sequence shown here is derived from an EMBL/GenBank/DDBJ whole genome shotgun (WGS) entry which is preliminary data.</text>
</comment>
<dbReference type="SUPFAM" id="SSF47413">
    <property type="entry name" value="lambda repressor-like DNA-binding domains"/>
    <property type="match status" value="1"/>
</dbReference>
<name>A0A4R3J576_9PROT</name>
<gene>
    <name evidence="3" type="ORF">EDD55_11417</name>
</gene>
<proteinExistence type="predicted"/>
<dbReference type="GO" id="GO:0003677">
    <property type="term" value="F:DNA binding"/>
    <property type="evidence" value="ECO:0007669"/>
    <property type="project" value="UniProtKB-KW"/>
</dbReference>
<sequence>MLKRNRKPTCPGEILKHHYLKPREVSQKTFSSGIGISQKHLSRIVTGHARLEPDVAVRIAKSLGTTTAFWVNLQAAVDVWTAEQAYEGWRPQEIYQAKKIAAACSAR</sequence>
<dbReference type="AlphaFoldDB" id="A0A4R3J576"/>
<dbReference type="Pfam" id="PF01381">
    <property type="entry name" value="HTH_3"/>
    <property type="match status" value="1"/>
</dbReference>
<reference evidence="3 4" key="1">
    <citation type="submission" date="2019-03" db="EMBL/GenBank/DDBJ databases">
        <title>Genomic Encyclopedia of Type Strains, Phase IV (KMG-IV): sequencing the most valuable type-strain genomes for metagenomic binning, comparative biology and taxonomic classification.</title>
        <authorList>
            <person name="Goeker M."/>
        </authorList>
    </citation>
    <scope>NUCLEOTIDE SEQUENCE [LARGE SCALE GENOMIC DNA]</scope>
    <source>
        <strain evidence="3 4">DSM 101688</strain>
    </source>
</reference>
<dbReference type="PROSITE" id="PS50943">
    <property type="entry name" value="HTH_CROC1"/>
    <property type="match status" value="1"/>
</dbReference>
<dbReference type="Gene3D" id="1.10.260.40">
    <property type="entry name" value="lambda repressor-like DNA-binding domains"/>
    <property type="match status" value="1"/>
</dbReference>
<keyword evidence="1" id="KW-0238">DNA-binding</keyword>
<dbReference type="EMBL" id="SLZW01000014">
    <property type="protein sequence ID" value="TCS59966.1"/>
    <property type="molecule type" value="Genomic_DNA"/>
</dbReference>
<evidence type="ECO:0000313" key="3">
    <source>
        <dbReference type="EMBL" id="TCS59966.1"/>
    </source>
</evidence>
<protein>
    <submittedName>
        <fullName evidence="3">Addiction module HigA family antidote</fullName>
    </submittedName>
</protein>
<dbReference type="PANTHER" id="PTHR36924">
    <property type="entry name" value="ANTITOXIN HIGA-1"/>
    <property type="match status" value="1"/>
</dbReference>
<keyword evidence="4" id="KW-1185">Reference proteome</keyword>
<feature type="domain" description="HTH cro/C1-type" evidence="2">
    <location>
        <begin position="26"/>
        <end position="70"/>
    </location>
</feature>
<dbReference type="OrthoDB" id="3174593at2"/>
<organism evidence="3 4">
    <name type="scientific">Varunaivibrio sulfuroxidans</name>
    <dbReference type="NCBI Taxonomy" id="1773489"/>
    <lineage>
        <taxon>Bacteria</taxon>
        <taxon>Pseudomonadati</taxon>
        <taxon>Pseudomonadota</taxon>
        <taxon>Alphaproteobacteria</taxon>
        <taxon>Rhodospirillales</taxon>
        <taxon>Magnetovibrionaceae</taxon>
        <taxon>Varunaivibrio</taxon>
    </lineage>
</organism>
<dbReference type="InterPro" id="IPR001387">
    <property type="entry name" value="Cro/C1-type_HTH"/>
</dbReference>
<evidence type="ECO:0000313" key="4">
    <source>
        <dbReference type="Proteomes" id="UP000295304"/>
    </source>
</evidence>
<dbReference type="InterPro" id="IPR010982">
    <property type="entry name" value="Lambda_DNA-bd_dom_sf"/>
</dbReference>
<accession>A0A4R3J576</accession>
<dbReference type="CDD" id="cd00093">
    <property type="entry name" value="HTH_XRE"/>
    <property type="match status" value="1"/>
</dbReference>
<evidence type="ECO:0000256" key="1">
    <source>
        <dbReference type="ARBA" id="ARBA00023125"/>
    </source>
</evidence>
<dbReference type="NCBIfam" id="TIGR02607">
    <property type="entry name" value="antidote_HigA"/>
    <property type="match status" value="1"/>
</dbReference>
<dbReference type="InterPro" id="IPR013430">
    <property type="entry name" value="Toxin_antidote_HigA"/>
</dbReference>
<dbReference type="PANTHER" id="PTHR36924:SF1">
    <property type="entry name" value="ANTITOXIN HIGA-1"/>
    <property type="match status" value="1"/>
</dbReference>
<evidence type="ECO:0000259" key="2">
    <source>
        <dbReference type="PROSITE" id="PS50943"/>
    </source>
</evidence>
<dbReference type="Proteomes" id="UP000295304">
    <property type="component" value="Unassembled WGS sequence"/>
</dbReference>
<dbReference type="RefSeq" id="WP_132940170.1">
    <property type="nucleotide sequence ID" value="NZ_CP119676.1"/>
</dbReference>